<sequence>MREKEFMEMAKQEILRQLPEDVRNGLSLKEVEVVKINDQKNHGFCFQKDGSKASPTLYLDQAYDLFRHGASLERLMGDVTRAYLESIIRGVDPAEPDLSFDNIRNKLSLRLVETKRNREYLRDKPYLDVGNGLALICDLQLSRNMSECWRTVVNNGIAEANGYNRNELFQEAIRSAVKIDPPEMKDLQDVVFGDKDGRNLLSGTDAPLKDNDGSLEPIYLISSRSRQFGAAAFFYPGVKEQAADILGEGYTVLPSSLHEVLLVPDSSQIPVRDLQNMVKETNRSQVEPKDILSDNIYHFDNFQGKLSTIQLERGKEAR</sequence>
<keyword evidence="2" id="KW-1185">Reference proteome</keyword>
<reference evidence="1 2" key="1">
    <citation type="journal article" date="2016" name="Appl. Environ. Microbiol.">
        <title>Function and Phylogeny of Bacterial Butyryl Coenzyme A:Acetate Transferases and Their Diversity in the Proximal Colon of Swine.</title>
        <authorList>
            <person name="Trachsel J."/>
            <person name="Bayles D.O."/>
            <person name="Looft T."/>
            <person name="Levine U.Y."/>
            <person name="Allen H.K."/>
        </authorList>
    </citation>
    <scope>NUCLEOTIDE SEQUENCE [LARGE SCALE GENOMIC DNA]</scope>
    <source>
        <strain evidence="1 2">68-3-10</strain>
    </source>
</reference>
<dbReference type="Pfam" id="PF18941">
    <property type="entry name" value="DUF5688"/>
    <property type="match status" value="1"/>
</dbReference>
<dbReference type="RefSeq" id="WP_075712632.1">
    <property type="nucleotide sequence ID" value="NZ_MJIE01000001.1"/>
</dbReference>
<dbReference type="EMBL" id="MJIE01000001">
    <property type="protein sequence ID" value="OLR55643.1"/>
    <property type="molecule type" value="Genomic_DNA"/>
</dbReference>
<dbReference type="OrthoDB" id="1655031at2"/>
<name>A0A1Q9JHF9_9FIRM</name>
<organism evidence="1 2">
    <name type="scientific">Hornefia porci</name>
    <dbReference type="NCBI Taxonomy" id="2652292"/>
    <lineage>
        <taxon>Bacteria</taxon>
        <taxon>Bacillati</taxon>
        <taxon>Bacillota</taxon>
        <taxon>Clostridia</taxon>
        <taxon>Peptostreptococcales</taxon>
        <taxon>Anaerovoracaceae</taxon>
        <taxon>Hornefia</taxon>
    </lineage>
</organism>
<dbReference type="Proteomes" id="UP000187404">
    <property type="component" value="Unassembled WGS sequence"/>
</dbReference>
<dbReference type="InterPro" id="IPR043743">
    <property type="entry name" value="DUF5688"/>
</dbReference>
<evidence type="ECO:0000313" key="1">
    <source>
        <dbReference type="EMBL" id="OLR55643.1"/>
    </source>
</evidence>
<proteinExistence type="predicted"/>
<gene>
    <name evidence="1" type="ORF">BHK98_05940</name>
</gene>
<dbReference type="AlphaFoldDB" id="A0A1Q9JHF9"/>
<protein>
    <submittedName>
        <fullName evidence="1">Uncharacterized protein</fullName>
    </submittedName>
</protein>
<comment type="caution">
    <text evidence="1">The sequence shown here is derived from an EMBL/GenBank/DDBJ whole genome shotgun (WGS) entry which is preliminary data.</text>
</comment>
<accession>A0A1Q9JHF9</accession>
<evidence type="ECO:0000313" key="2">
    <source>
        <dbReference type="Proteomes" id="UP000187404"/>
    </source>
</evidence>
<dbReference type="STRING" id="1261640.BHK98_05940"/>